<gene>
    <name evidence="1" type="ORF">QBC37DRAFT_404663</name>
</gene>
<comment type="caution">
    <text evidence="1">The sequence shown here is derived from an EMBL/GenBank/DDBJ whole genome shotgun (WGS) entry which is preliminary data.</text>
</comment>
<evidence type="ECO:0000313" key="2">
    <source>
        <dbReference type="Proteomes" id="UP001301769"/>
    </source>
</evidence>
<sequence length="224" mass="24978">MGQGRLQNIHCHGKPEIWRLAHSGSGSFEANSSTSPQSKEELLLSLQGGCPFESLETNGLAVATWPISGHGNLQCTTRGQKRTPALRTMLWTALSQIYSFSLQFRGTASECCREAVLFGWQPRFVLCRSFTIVRLRHLRLRSRQAYIKFSSVARARDEHEGNSGKEANCSRYPRRAAPPSQATRECASWDADDSFQVAIVPQTVSRPFGLDGVRLLVRKLVTVQ</sequence>
<reference evidence="1" key="1">
    <citation type="journal article" date="2023" name="Mol. Phylogenet. Evol.">
        <title>Genome-scale phylogeny and comparative genomics of the fungal order Sordariales.</title>
        <authorList>
            <person name="Hensen N."/>
            <person name="Bonometti L."/>
            <person name="Westerberg I."/>
            <person name="Brannstrom I.O."/>
            <person name="Guillou S."/>
            <person name="Cros-Aarteil S."/>
            <person name="Calhoun S."/>
            <person name="Haridas S."/>
            <person name="Kuo A."/>
            <person name="Mondo S."/>
            <person name="Pangilinan J."/>
            <person name="Riley R."/>
            <person name="LaButti K."/>
            <person name="Andreopoulos B."/>
            <person name="Lipzen A."/>
            <person name="Chen C."/>
            <person name="Yan M."/>
            <person name="Daum C."/>
            <person name="Ng V."/>
            <person name="Clum A."/>
            <person name="Steindorff A."/>
            <person name="Ohm R.A."/>
            <person name="Martin F."/>
            <person name="Silar P."/>
            <person name="Natvig D.O."/>
            <person name="Lalanne C."/>
            <person name="Gautier V."/>
            <person name="Ament-Velasquez S.L."/>
            <person name="Kruys A."/>
            <person name="Hutchinson M.I."/>
            <person name="Powell A.J."/>
            <person name="Barry K."/>
            <person name="Miller A.N."/>
            <person name="Grigoriev I.V."/>
            <person name="Debuchy R."/>
            <person name="Gladieux P."/>
            <person name="Hiltunen Thoren M."/>
            <person name="Johannesson H."/>
        </authorList>
    </citation>
    <scope>NUCLEOTIDE SEQUENCE</scope>
    <source>
        <strain evidence="1">PSN293</strain>
    </source>
</reference>
<proteinExistence type="predicted"/>
<dbReference type="Proteomes" id="UP001301769">
    <property type="component" value="Unassembled WGS sequence"/>
</dbReference>
<reference evidence="1" key="2">
    <citation type="submission" date="2023-05" db="EMBL/GenBank/DDBJ databases">
        <authorList>
            <consortium name="Lawrence Berkeley National Laboratory"/>
            <person name="Steindorff A."/>
            <person name="Hensen N."/>
            <person name="Bonometti L."/>
            <person name="Westerberg I."/>
            <person name="Brannstrom I.O."/>
            <person name="Guillou S."/>
            <person name="Cros-Aarteil S."/>
            <person name="Calhoun S."/>
            <person name="Haridas S."/>
            <person name="Kuo A."/>
            <person name="Mondo S."/>
            <person name="Pangilinan J."/>
            <person name="Riley R."/>
            <person name="Labutti K."/>
            <person name="Andreopoulos B."/>
            <person name="Lipzen A."/>
            <person name="Chen C."/>
            <person name="Yanf M."/>
            <person name="Daum C."/>
            <person name="Ng V."/>
            <person name="Clum A."/>
            <person name="Ohm R."/>
            <person name="Martin F."/>
            <person name="Silar P."/>
            <person name="Natvig D."/>
            <person name="Lalanne C."/>
            <person name="Gautier V."/>
            <person name="Ament-Velasquez S.L."/>
            <person name="Kruys A."/>
            <person name="Hutchinson M.I."/>
            <person name="Powell A.J."/>
            <person name="Barry K."/>
            <person name="Miller A.N."/>
            <person name="Grigoriev I.V."/>
            <person name="Debuchy R."/>
            <person name="Gladieux P."/>
            <person name="Thoren M.H."/>
            <person name="Johannesson H."/>
        </authorList>
    </citation>
    <scope>NUCLEOTIDE SEQUENCE</scope>
    <source>
        <strain evidence="1">PSN293</strain>
    </source>
</reference>
<organism evidence="1 2">
    <name type="scientific">Rhypophila decipiens</name>
    <dbReference type="NCBI Taxonomy" id="261697"/>
    <lineage>
        <taxon>Eukaryota</taxon>
        <taxon>Fungi</taxon>
        <taxon>Dikarya</taxon>
        <taxon>Ascomycota</taxon>
        <taxon>Pezizomycotina</taxon>
        <taxon>Sordariomycetes</taxon>
        <taxon>Sordariomycetidae</taxon>
        <taxon>Sordariales</taxon>
        <taxon>Naviculisporaceae</taxon>
        <taxon>Rhypophila</taxon>
    </lineage>
</organism>
<keyword evidence="2" id="KW-1185">Reference proteome</keyword>
<name>A0AAN7B3M3_9PEZI</name>
<dbReference type="EMBL" id="MU858217">
    <property type="protein sequence ID" value="KAK4209064.1"/>
    <property type="molecule type" value="Genomic_DNA"/>
</dbReference>
<protein>
    <submittedName>
        <fullName evidence="1">Uncharacterized protein</fullName>
    </submittedName>
</protein>
<dbReference type="AlphaFoldDB" id="A0AAN7B3M3"/>
<accession>A0AAN7B3M3</accession>
<evidence type="ECO:0000313" key="1">
    <source>
        <dbReference type="EMBL" id="KAK4209064.1"/>
    </source>
</evidence>